<dbReference type="AlphaFoldDB" id="A0A9Q1QBB2"/>
<evidence type="ECO:0000313" key="1">
    <source>
        <dbReference type="EMBL" id="KAJ8435166.1"/>
    </source>
</evidence>
<evidence type="ECO:0000313" key="2">
    <source>
        <dbReference type="Proteomes" id="UP001153076"/>
    </source>
</evidence>
<comment type="caution">
    <text evidence="1">The sequence shown here is derived from an EMBL/GenBank/DDBJ whole genome shotgun (WGS) entry which is preliminary data.</text>
</comment>
<protein>
    <submittedName>
        <fullName evidence="1">Uncharacterized protein</fullName>
    </submittedName>
</protein>
<name>A0A9Q1QBB2_9CARY</name>
<organism evidence="1 2">
    <name type="scientific">Carnegiea gigantea</name>
    <dbReference type="NCBI Taxonomy" id="171969"/>
    <lineage>
        <taxon>Eukaryota</taxon>
        <taxon>Viridiplantae</taxon>
        <taxon>Streptophyta</taxon>
        <taxon>Embryophyta</taxon>
        <taxon>Tracheophyta</taxon>
        <taxon>Spermatophyta</taxon>
        <taxon>Magnoliopsida</taxon>
        <taxon>eudicotyledons</taxon>
        <taxon>Gunneridae</taxon>
        <taxon>Pentapetalae</taxon>
        <taxon>Caryophyllales</taxon>
        <taxon>Cactineae</taxon>
        <taxon>Cactaceae</taxon>
        <taxon>Cactoideae</taxon>
        <taxon>Echinocereeae</taxon>
        <taxon>Carnegiea</taxon>
    </lineage>
</organism>
<keyword evidence="2" id="KW-1185">Reference proteome</keyword>
<dbReference type="EMBL" id="JAKOGI010000428">
    <property type="protein sequence ID" value="KAJ8435166.1"/>
    <property type="molecule type" value="Genomic_DNA"/>
</dbReference>
<accession>A0A9Q1QBB2</accession>
<sequence length="159" mass="18074">MCKNGLLRPAHDWGFKKDKLFDLFTRVAFPGGHQLELENIGKQIAEIRPSVPLVIRTRYGEKDDFGHTESFRMHNLIHDLAPSVSGLNYRMLDSHSKKDEKVVFERGPPPSLLKDKEKMQSLLADHRGKLQLKRTIKISICGCIKSTKLNKQADAPKVS</sequence>
<dbReference type="Proteomes" id="UP001153076">
    <property type="component" value="Unassembled WGS sequence"/>
</dbReference>
<reference evidence="1" key="1">
    <citation type="submission" date="2022-04" db="EMBL/GenBank/DDBJ databases">
        <title>Carnegiea gigantea Genome sequencing and assembly v2.</title>
        <authorList>
            <person name="Copetti D."/>
            <person name="Sanderson M.J."/>
            <person name="Burquez A."/>
            <person name="Wojciechowski M.F."/>
        </authorList>
    </citation>
    <scope>NUCLEOTIDE SEQUENCE</scope>
    <source>
        <strain evidence="1">SGP5-SGP5p</strain>
        <tissue evidence="1">Aerial part</tissue>
    </source>
</reference>
<gene>
    <name evidence="1" type="ORF">Cgig2_028352</name>
</gene>
<proteinExistence type="predicted"/>